<dbReference type="EMBL" id="FZOQ01000004">
    <property type="protein sequence ID" value="SNS26198.1"/>
    <property type="molecule type" value="Genomic_DNA"/>
</dbReference>
<evidence type="ECO:0000313" key="1">
    <source>
        <dbReference type="EMBL" id="SNS26198.1"/>
    </source>
</evidence>
<keyword evidence="2" id="KW-1185">Reference proteome</keyword>
<proteinExistence type="predicted"/>
<evidence type="ECO:0000313" key="2">
    <source>
        <dbReference type="Proteomes" id="UP000198432"/>
    </source>
</evidence>
<organism evidence="1 2">
    <name type="scientific">Pontibacter ummariensis</name>
    <dbReference type="NCBI Taxonomy" id="1610492"/>
    <lineage>
        <taxon>Bacteria</taxon>
        <taxon>Pseudomonadati</taxon>
        <taxon>Bacteroidota</taxon>
        <taxon>Cytophagia</taxon>
        <taxon>Cytophagales</taxon>
        <taxon>Hymenobacteraceae</taxon>
        <taxon>Pontibacter</taxon>
    </lineage>
</organism>
<reference evidence="2" key="1">
    <citation type="submission" date="2017-06" db="EMBL/GenBank/DDBJ databases">
        <authorList>
            <person name="Varghese N."/>
            <person name="Submissions S."/>
        </authorList>
    </citation>
    <scope>NUCLEOTIDE SEQUENCE [LARGE SCALE GENOMIC DNA]</scope>
    <source>
        <strain evidence="2">NKM1</strain>
    </source>
</reference>
<dbReference type="Proteomes" id="UP000198432">
    <property type="component" value="Unassembled WGS sequence"/>
</dbReference>
<sequence>MKYGKASPYLFMSALVSQKLIFLLSNVKVVKAAVRSGFLFWDSPF</sequence>
<gene>
    <name evidence="1" type="ORF">SAMN06296052_1045</name>
</gene>
<name>A0A239D2F2_9BACT</name>
<protein>
    <submittedName>
        <fullName evidence="1">Uncharacterized protein</fullName>
    </submittedName>
</protein>
<accession>A0A239D2F2</accession>
<dbReference type="AlphaFoldDB" id="A0A239D2F2"/>